<dbReference type="RefSeq" id="XP_070880343.1">
    <property type="nucleotide sequence ID" value="XM_071034954.1"/>
</dbReference>
<gene>
    <name evidence="1" type="ORF">BJX67DRAFT_40818</name>
</gene>
<comment type="caution">
    <text evidence="1">The sequence shown here is derived from an EMBL/GenBank/DDBJ whole genome shotgun (WGS) entry which is preliminary data.</text>
</comment>
<proteinExistence type="predicted"/>
<keyword evidence="2" id="KW-1185">Reference proteome</keyword>
<protein>
    <submittedName>
        <fullName evidence="1">Uncharacterized protein</fullName>
    </submittedName>
</protein>
<evidence type="ECO:0000313" key="1">
    <source>
        <dbReference type="EMBL" id="KAL2859787.1"/>
    </source>
</evidence>
<sequence>MRNIGWNNKRLTCIGLVKYRCSPSRVVSIFPVFLRLCPGRGLLDDHVSLSRLNMSWLLRYYFIAIEDSLRARLDLLAISQYFLFPLQFLTCLVPAPRNGRNREKARDH</sequence>
<organism evidence="1 2">
    <name type="scientific">Aspergillus lucknowensis</name>
    <dbReference type="NCBI Taxonomy" id="176173"/>
    <lineage>
        <taxon>Eukaryota</taxon>
        <taxon>Fungi</taxon>
        <taxon>Dikarya</taxon>
        <taxon>Ascomycota</taxon>
        <taxon>Pezizomycotina</taxon>
        <taxon>Eurotiomycetes</taxon>
        <taxon>Eurotiomycetidae</taxon>
        <taxon>Eurotiales</taxon>
        <taxon>Aspergillaceae</taxon>
        <taxon>Aspergillus</taxon>
        <taxon>Aspergillus subgen. Nidulantes</taxon>
    </lineage>
</organism>
<name>A0ABR4L609_9EURO</name>
<evidence type="ECO:0000313" key="2">
    <source>
        <dbReference type="Proteomes" id="UP001610432"/>
    </source>
</evidence>
<reference evidence="1 2" key="1">
    <citation type="submission" date="2024-07" db="EMBL/GenBank/DDBJ databases">
        <title>Section-level genome sequencing and comparative genomics of Aspergillus sections Usti and Cavernicolus.</title>
        <authorList>
            <consortium name="Lawrence Berkeley National Laboratory"/>
            <person name="Nybo J.L."/>
            <person name="Vesth T.C."/>
            <person name="Theobald S."/>
            <person name="Frisvad J.C."/>
            <person name="Larsen T.O."/>
            <person name="Kjaerboelling I."/>
            <person name="Rothschild-Mancinelli K."/>
            <person name="Lyhne E.K."/>
            <person name="Kogle M.E."/>
            <person name="Barry K."/>
            <person name="Clum A."/>
            <person name="Na H."/>
            <person name="Ledsgaard L."/>
            <person name="Lin J."/>
            <person name="Lipzen A."/>
            <person name="Kuo A."/>
            <person name="Riley R."/>
            <person name="Mondo S."/>
            <person name="Labutti K."/>
            <person name="Haridas S."/>
            <person name="Pangalinan J."/>
            <person name="Salamov A.A."/>
            <person name="Simmons B.A."/>
            <person name="Magnuson J.K."/>
            <person name="Chen J."/>
            <person name="Drula E."/>
            <person name="Henrissat B."/>
            <person name="Wiebenga A."/>
            <person name="Lubbers R.J."/>
            <person name="Gomes A.C."/>
            <person name="Macurrencykelacurrency M.R."/>
            <person name="Stajich J."/>
            <person name="Grigoriev I.V."/>
            <person name="Mortensen U.H."/>
            <person name="De Vries R.P."/>
            <person name="Baker S.E."/>
            <person name="Andersen M.R."/>
        </authorList>
    </citation>
    <scope>NUCLEOTIDE SEQUENCE [LARGE SCALE GENOMIC DNA]</scope>
    <source>
        <strain evidence="1 2">CBS 449.75</strain>
    </source>
</reference>
<dbReference type="EMBL" id="JBFXLQ010000121">
    <property type="protein sequence ID" value="KAL2859787.1"/>
    <property type="molecule type" value="Genomic_DNA"/>
</dbReference>
<accession>A0ABR4L609</accession>
<dbReference type="GeneID" id="98150026"/>
<dbReference type="Proteomes" id="UP001610432">
    <property type="component" value="Unassembled WGS sequence"/>
</dbReference>